<dbReference type="InterPro" id="IPR012454">
    <property type="entry name" value="DUF1659"/>
</dbReference>
<dbReference type="Proteomes" id="UP000572988">
    <property type="component" value="Unassembled WGS sequence"/>
</dbReference>
<reference evidence="2 5" key="3">
    <citation type="submission" date="2020-11" db="EMBL/GenBank/DDBJ databases">
        <authorList>
            <consortium name="Pathogen Informatics"/>
        </authorList>
    </citation>
    <scope>NUCLEOTIDE SEQUENCE [LARGE SCALE GENOMIC DNA]</scope>
    <source>
        <strain evidence="2 5">NCTC12218</strain>
    </source>
</reference>
<dbReference type="AlphaFoldDB" id="A0A7Z7QR61"/>
<name>A0A7Z7QR61_STASC</name>
<proteinExistence type="predicted"/>
<organism evidence="4">
    <name type="scientific">Staphylococcus schleiferi</name>
    <dbReference type="NCBI Taxonomy" id="1295"/>
    <lineage>
        <taxon>Bacteria</taxon>
        <taxon>Bacillati</taxon>
        <taxon>Bacillota</taxon>
        <taxon>Bacilli</taxon>
        <taxon>Bacillales</taxon>
        <taxon>Staphylococcaceae</taxon>
        <taxon>Staphylococcus</taxon>
    </lineage>
</organism>
<evidence type="ECO:0000313" key="3">
    <source>
        <dbReference type="EMBL" id="NHA33873.1"/>
    </source>
</evidence>
<dbReference type="Pfam" id="PF07872">
    <property type="entry name" value="DUF1659"/>
    <property type="match status" value="1"/>
</dbReference>
<reference evidence="3 6" key="1">
    <citation type="submission" date="2018-01" db="EMBL/GenBank/DDBJ databases">
        <title>Complete genome sequence of Staphylococcus Scheliferi isolated from human.</title>
        <authorList>
            <person name="Abouelkhair M.A."/>
            <person name="Bemis D.A."/>
            <person name="Kania S.A."/>
        </authorList>
    </citation>
    <scope>NUCLEOTIDE SEQUENCE [LARGE SCALE GENOMIC DNA]</scope>
    <source>
        <strain evidence="3 6">ATCC 43808</strain>
    </source>
</reference>
<protein>
    <submittedName>
        <fullName evidence="3">DUF1659 domain-containing protein</fullName>
    </submittedName>
</protein>
<dbReference type="EMBL" id="LR962863">
    <property type="protein sequence ID" value="CAD7360570.1"/>
    <property type="molecule type" value="Genomic_DNA"/>
</dbReference>
<dbReference type="EMBL" id="UHEF01000001">
    <property type="protein sequence ID" value="SUM90166.1"/>
    <property type="molecule type" value="Genomic_DNA"/>
</dbReference>
<dbReference type="EMBL" id="POVK01000012">
    <property type="protein sequence ID" value="NHA33873.1"/>
    <property type="molecule type" value="Genomic_DNA"/>
</dbReference>
<keyword evidence="6" id="KW-1185">Reference proteome</keyword>
<dbReference type="RefSeq" id="WP_016424370.1">
    <property type="nucleotide sequence ID" value="NZ_CABKRV010000001.1"/>
</dbReference>
<accession>A0A7Z7QR61</accession>
<feature type="domain" description="DUF1659" evidence="1">
    <location>
        <begin position="12"/>
        <end position="64"/>
    </location>
</feature>
<evidence type="ECO:0000259" key="1">
    <source>
        <dbReference type="Pfam" id="PF07872"/>
    </source>
</evidence>
<gene>
    <name evidence="3" type="ORF">C1O36_04925</name>
    <name evidence="4" type="ORF">NCTC12218_02247</name>
</gene>
<evidence type="ECO:0000313" key="5">
    <source>
        <dbReference type="Proteomes" id="UP000264146"/>
    </source>
</evidence>
<evidence type="ECO:0000313" key="6">
    <source>
        <dbReference type="Proteomes" id="UP000572988"/>
    </source>
</evidence>
<evidence type="ECO:0000313" key="4">
    <source>
        <dbReference type="EMBL" id="SUM90166.1"/>
    </source>
</evidence>
<dbReference type="Proteomes" id="UP000264146">
    <property type="component" value="Chromosome"/>
</dbReference>
<dbReference type="GeneID" id="93790887"/>
<sequence>MNIHQITLILTQTSITPEGKTTKNSRRFTQLKPTATREELKAFSNAIQALTGEQYDTIEVLTSEYIQ</sequence>
<reference evidence="4" key="2">
    <citation type="submission" date="2018-06" db="EMBL/GenBank/DDBJ databases">
        <authorList>
            <consortium name="Pathogen Informatics"/>
            <person name="Doyle S."/>
        </authorList>
    </citation>
    <scope>NUCLEOTIDE SEQUENCE [LARGE SCALE GENOMIC DNA]</scope>
    <source>
        <strain evidence="4">NCTC12218</strain>
    </source>
</reference>
<evidence type="ECO:0000313" key="2">
    <source>
        <dbReference type="EMBL" id="CAD7360570.1"/>
    </source>
</evidence>